<keyword evidence="3" id="KW-1185">Reference proteome</keyword>
<name>A0ABR3NN62_9TELE</name>
<feature type="region of interest" description="Disordered" evidence="1">
    <location>
        <begin position="1"/>
        <end position="20"/>
    </location>
</feature>
<evidence type="ECO:0000313" key="2">
    <source>
        <dbReference type="EMBL" id="KAL1278364.1"/>
    </source>
</evidence>
<evidence type="ECO:0000256" key="1">
    <source>
        <dbReference type="SAM" id="MobiDB-lite"/>
    </source>
</evidence>
<comment type="caution">
    <text evidence="2">The sequence shown here is derived from an EMBL/GenBank/DDBJ whole genome shotgun (WGS) entry which is preliminary data.</text>
</comment>
<accession>A0ABR3NN62</accession>
<organism evidence="2 3">
    <name type="scientific">Cirrhinus molitorella</name>
    <name type="common">mud carp</name>
    <dbReference type="NCBI Taxonomy" id="172907"/>
    <lineage>
        <taxon>Eukaryota</taxon>
        <taxon>Metazoa</taxon>
        <taxon>Chordata</taxon>
        <taxon>Craniata</taxon>
        <taxon>Vertebrata</taxon>
        <taxon>Euteleostomi</taxon>
        <taxon>Actinopterygii</taxon>
        <taxon>Neopterygii</taxon>
        <taxon>Teleostei</taxon>
        <taxon>Ostariophysi</taxon>
        <taxon>Cypriniformes</taxon>
        <taxon>Cyprinidae</taxon>
        <taxon>Labeoninae</taxon>
        <taxon>Labeonini</taxon>
        <taxon>Cirrhinus</taxon>
    </lineage>
</organism>
<protein>
    <submittedName>
        <fullName evidence="2">Uncharacterized protein</fullName>
    </submittedName>
</protein>
<gene>
    <name evidence="2" type="ORF">QQF64_025037</name>
</gene>
<sequence>MESERVGLGEFTDAKPEGKRGVATSVVLSSPQGSVCGTVASAHVGQSDEREQGKIVLQSPILPPTWQASAHKQDSYTNLVSDCSSDKTQVRTQEAGLQKRG</sequence>
<reference evidence="2 3" key="1">
    <citation type="submission" date="2023-09" db="EMBL/GenBank/DDBJ databases">
        <authorList>
            <person name="Wang M."/>
        </authorList>
    </citation>
    <scope>NUCLEOTIDE SEQUENCE [LARGE SCALE GENOMIC DNA]</scope>
    <source>
        <strain evidence="2">GT-2023</strain>
        <tissue evidence="2">Liver</tissue>
    </source>
</reference>
<proteinExistence type="predicted"/>
<feature type="region of interest" description="Disordered" evidence="1">
    <location>
        <begin position="80"/>
        <end position="101"/>
    </location>
</feature>
<dbReference type="Proteomes" id="UP001558613">
    <property type="component" value="Unassembled WGS sequence"/>
</dbReference>
<evidence type="ECO:0000313" key="3">
    <source>
        <dbReference type="Proteomes" id="UP001558613"/>
    </source>
</evidence>
<dbReference type="EMBL" id="JAYMGO010000003">
    <property type="protein sequence ID" value="KAL1278364.1"/>
    <property type="molecule type" value="Genomic_DNA"/>
</dbReference>